<keyword evidence="2" id="KW-0808">Transferase</keyword>
<evidence type="ECO:0000313" key="3">
    <source>
        <dbReference type="Proteomes" id="UP001163104"/>
    </source>
</evidence>
<dbReference type="PANTHER" id="PTHR43415:SF3">
    <property type="entry name" value="GNAT-FAMILY ACETYLTRANSFERASE"/>
    <property type="match status" value="1"/>
</dbReference>
<dbReference type="RefSeq" id="WP_048009266.1">
    <property type="nucleotide sequence ID" value="NZ_CP107027.1"/>
</dbReference>
<proteinExistence type="predicted"/>
<feature type="domain" description="N-acetyltransferase" evidence="1">
    <location>
        <begin position="15"/>
        <end position="177"/>
    </location>
</feature>
<gene>
    <name evidence="2" type="ORF">OD459_01020</name>
</gene>
<dbReference type="CDD" id="cd04301">
    <property type="entry name" value="NAT_SF"/>
    <property type="match status" value="1"/>
</dbReference>
<dbReference type="InterPro" id="IPR016181">
    <property type="entry name" value="Acyl_CoA_acyltransferase"/>
</dbReference>
<dbReference type="Proteomes" id="UP001163104">
    <property type="component" value="Chromosome"/>
</dbReference>
<dbReference type="GO" id="GO:0016747">
    <property type="term" value="F:acyltransferase activity, transferring groups other than amino-acyl groups"/>
    <property type="evidence" value="ECO:0007669"/>
    <property type="project" value="InterPro"/>
</dbReference>
<dbReference type="Gene3D" id="3.40.630.30">
    <property type="match status" value="1"/>
</dbReference>
<name>A0AA46PQJ3_CYTFI</name>
<organism evidence="2 3">
    <name type="scientific">Cytobacillus firmus</name>
    <name type="common">Bacillus firmus</name>
    <dbReference type="NCBI Taxonomy" id="1399"/>
    <lineage>
        <taxon>Bacteria</taxon>
        <taxon>Bacillati</taxon>
        <taxon>Bacillota</taxon>
        <taxon>Bacilli</taxon>
        <taxon>Bacillales</taxon>
        <taxon>Bacillaceae</taxon>
        <taxon>Cytobacillus</taxon>
    </lineage>
</organism>
<dbReference type="PANTHER" id="PTHR43415">
    <property type="entry name" value="SPERMIDINE N(1)-ACETYLTRANSFERASE"/>
    <property type="match status" value="1"/>
</dbReference>
<sequence length="181" mass="20669">MIIKPKQYIVKNLNYMIRSAVEEDAKELSKIRVQIDGETENMDREAGEAYIDETGFIELVNKDSISDRNIFLVAEVNGRIAGFSRCEGSELKRSRHKVEFGVCVLKEFWGFAIGKNLLAQSIQWADSNQIKKITLNVLETNEKAIKLYEQNGFEIEGVLKMDKQLSDGNYYSTMVMGRISE</sequence>
<evidence type="ECO:0000313" key="2">
    <source>
        <dbReference type="EMBL" id="UYG95640.1"/>
    </source>
</evidence>
<accession>A0AA46PQJ3</accession>
<dbReference type="SUPFAM" id="SSF55729">
    <property type="entry name" value="Acyl-CoA N-acyltransferases (Nat)"/>
    <property type="match status" value="1"/>
</dbReference>
<evidence type="ECO:0000259" key="1">
    <source>
        <dbReference type="PROSITE" id="PS51186"/>
    </source>
</evidence>
<reference evidence="2" key="1">
    <citation type="submission" date="2022-10" db="EMBL/GenBank/DDBJ databases">
        <title>Mechanism of multi-heavy metal repair in Cytobacillus Firmus M7.</title>
        <authorList>
            <person name="Li X."/>
            <person name="Yu C."/>
        </authorList>
    </citation>
    <scope>NUCLEOTIDE SEQUENCE</scope>
    <source>
        <strain evidence="2">M7</strain>
    </source>
</reference>
<dbReference type="PROSITE" id="PS51186">
    <property type="entry name" value="GNAT"/>
    <property type="match status" value="1"/>
</dbReference>
<protein>
    <submittedName>
        <fullName evidence="2">GNAT family N-acetyltransferase</fullName>
        <ecNumber evidence="2">2.3.1.-</ecNumber>
    </submittedName>
</protein>
<dbReference type="AlphaFoldDB" id="A0AA46PQJ3"/>
<keyword evidence="2" id="KW-0012">Acyltransferase</keyword>
<dbReference type="EMBL" id="CP107027">
    <property type="protein sequence ID" value="UYG95640.1"/>
    <property type="molecule type" value="Genomic_DNA"/>
</dbReference>
<dbReference type="InterPro" id="IPR000182">
    <property type="entry name" value="GNAT_dom"/>
</dbReference>
<dbReference type="EC" id="2.3.1.-" evidence="2"/>
<dbReference type="Pfam" id="PF00583">
    <property type="entry name" value="Acetyltransf_1"/>
    <property type="match status" value="1"/>
</dbReference>